<feature type="region of interest" description="Disordered" evidence="3">
    <location>
        <begin position="70"/>
        <end position="106"/>
    </location>
</feature>
<dbReference type="Gene3D" id="1.10.1040.10">
    <property type="entry name" value="N-(1-d-carboxylethyl)-l-norvaline Dehydrogenase, domain 2"/>
    <property type="match status" value="1"/>
</dbReference>
<dbReference type="SUPFAM" id="SSF48179">
    <property type="entry name" value="6-phosphogluconate dehydrogenase C-terminal domain-like"/>
    <property type="match status" value="1"/>
</dbReference>
<dbReference type="GO" id="GO:0005739">
    <property type="term" value="C:mitochondrion"/>
    <property type="evidence" value="ECO:0007669"/>
    <property type="project" value="TreeGrafter"/>
</dbReference>
<name>A0AA39GP12_SARSR</name>
<evidence type="ECO:0000256" key="1">
    <source>
        <dbReference type="ARBA" id="ARBA00022857"/>
    </source>
</evidence>
<dbReference type="InterPro" id="IPR008927">
    <property type="entry name" value="6-PGluconate_DH-like_C_sf"/>
</dbReference>
<dbReference type="Proteomes" id="UP001175261">
    <property type="component" value="Unassembled WGS sequence"/>
</dbReference>
<dbReference type="GO" id="GO:0050661">
    <property type="term" value="F:NADP binding"/>
    <property type="evidence" value="ECO:0007669"/>
    <property type="project" value="TreeGrafter"/>
</dbReference>
<dbReference type="PANTHER" id="PTHR43765:SF2">
    <property type="entry name" value="2-DEHYDROPANTOATE 2-REDUCTASE"/>
    <property type="match status" value="1"/>
</dbReference>
<dbReference type="EMBL" id="JAPDFR010000001">
    <property type="protein sequence ID" value="KAK0390756.1"/>
    <property type="molecule type" value="Genomic_DNA"/>
</dbReference>
<keyword evidence="1" id="KW-0521">NADP</keyword>
<dbReference type="InterPro" id="IPR013328">
    <property type="entry name" value="6PGD_dom2"/>
</dbReference>
<dbReference type="Pfam" id="PF08546">
    <property type="entry name" value="ApbA_C"/>
    <property type="match status" value="1"/>
</dbReference>
<evidence type="ECO:0000256" key="2">
    <source>
        <dbReference type="ARBA" id="ARBA00023002"/>
    </source>
</evidence>
<evidence type="ECO:0000313" key="5">
    <source>
        <dbReference type="EMBL" id="KAK0390756.1"/>
    </source>
</evidence>
<gene>
    <name evidence="5" type="ORF">NLU13_0259</name>
</gene>
<dbReference type="InterPro" id="IPR050838">
    <property type="entry name" value="Ketopantoate_reductase"/>
</dbReference>
<reference evidence="5" key="1">
    <citation type="submission" date="2022-10" db="EMBL/GenBank/DDBJ databases">
        <title>Determination and structural analysis of whole genome sequence of Sarocladium strictum F4-1.</title>
        <authorList>
            <person name="Hu L."/>
            <person name="Jiang Y."/>
        </authorList>
    </citation>
    <scope>NUCLEOTIDE SEQUENCE</scope>
    <source>
        <strain evidence="5">F4-1</strain>
    </source>
</reference>
<keyword evidence="2" id="KW-0560">Oxidoreductase</keyword>
<evidence type="ECO:0000256" key="3">
    <source>
        <dbReference type="SAM" id="MobiDB-lite"/>
    </source>
</evidence>
<comment type="caution">
    <text evidence="5">The sequence shown here is derived from an EMBL/GenBank/DDBJ whole genome shotgun (WGS) entry which is preliminary data.</text>
</comment>
<feature type="domain" description="Ketopantoate reductase C-terminal" evidence="4">
    <location>
        <begin position="328"/>
        <end position="460"/>
    </location>
</feature>
<organism evidence="5 6">
    <name type="scientific">Sarocladium strictum</name>
    <name type="common">Black bundle disease fungus</name>
    <name type="synonym">Acremonium strictum</name>
    <dbReference type="NCBI Taxonomy" id="5046"/>
    <lineage>
        <taxon>Eukaryota</taxon>
        <taxon>Fungi</taxon>
        <taxon>Dikarya</taxon>
        <taxon>Ascomycota</taxon>
        <taxon>Pezizomycotina</taxon>
        <taxon>Sordariomycetes</taxon>
        <taxon>Hypocreomycetidae</taxon>
        <taxon>Hypocreales</taxon>
        <taxon>Sarocladiaceae</taxon>
        <taxon>Sarocladium</taxon>
    </lineage>
</organism>
<dbReference type="PANTHER" id="PTHR43765">
    <property type="entry name" value="2-DEHYDROPANTOATE 2-REDUCTASE-RELATED"/>
    <property type="match status" value="1"/>
</dbReference>
<accession>A0AA39GP12</accession>
<dbReference type="GO" id="GO:0008677">
    <property type="term" value="F:2-dehydropantoate 2-reductase activity"/>
    <property type="evidence" value="ECO:0007669"/>
    <property type="project" value="TreeGrafter"/>
</dbReference>
<sequence length="515" mass="57656">MRPRVTARISQTCRKCAQGDHSGGRVARRCYGTVHSETPTRSSQADATSTSPFDLASAVKSSDAATIRDLNDLSNRSRRSSAKSTTLYSTRTHAPSSTVPGQTSPSIVSKYHIPEVLISAEDAKSTSGPKIHILGQDERSTFIAHALSGVYDAVSLLTWKPNPRARYRSVQRARNDGVRGFERPVARELKEEQIGESKEPISNLIITEPSALRSLQSVASQITPETNVCVVHDGFGVLEDVRRQFLSDGVDGVPRLYGGHLSHKLARYRRFAGVRQLKEGVLNLYEHKPRPLSEQEAVETAAWEGSGMYKVLSAAPELSAEITSYSDWIAKKLPSVVFDTVVEPVCTFFDMRYEEMQYNKPALTLMNQLLTELKALARVAPEMQGPQARVFMGDNFLAAKAMLREIGARRSMPSRLTRQLKTGLPTGVEHTVQYFMRRGKRLGVDMPRLEMMVHAIHAKQKMIRQEQERDIPFEEVSLPLSYNFKHGLYDNTASTLQELEKGRRTQRWRRESAGI</sequence>
<feature type="compositionally biased region" description="Polar residues" evidence="3">
    <location>
        <begin position="82"/>
        <end position="106"/>
    </location>
</feature>
<protein>
    <recommendedName>
        <fullName evidence="4">Ketopantoate reductase C-terminal domain-containing protein</fullName>
    </recommendedName>
</protein>
<dbReference type="InterPro" id="IPR013752">
    <property type="entry name" value="KPA_reductase"/>
</dbReference>
<evidence type="ECO:0000259" key="4">
    <source>
        <dbReference type="Pfam" id="PF08546"/>
    </source>
</evidence>
<proteinExistence type="predicted"/>
<keyword evidence="6" id="KW-1185">Reference proteome</keyword>
<dbReference type="AlphaFoldDB" id="A0AA39GP12"/>
<evidence type="ECO:0000313" key="6">
    <source>
        <dbReference type="Proteomes" id="UP001175261"/>
    </source>
</evidence>